<organism evidence="1 2">
    <name type="scientific">Parasedimentitalea marina</name>
    <dbReference type="NCBI Taxonomy" id="2483033"/>
    <lineage>
        <taxon>Bacteria</taxon>
        <taxon>Pseudomonadati</taxon>
        <taxon>Pseudomonadota</taxon>
        <taxon>Alphaproteobacteria</taxon>
        <taxon>Rhodobacterales</taxon>
        <taxon>Paracoccaceae</taxon>
        <taxon>Parasedimentitalea</taxon>
    </lineage>
</organism>
<protein>
    <submittedName>
        <fullName evidence="1">Alkylhydroperoxidase</fullName>
    </submittedName>
</protein>
<dbReference type="SUPFAM" id="SSF69118">
    <property type="entry name" value="AhpD-like"/>
    <property type="match status" value="1"/>
</dbReference>
<dbReference type="EMBL" id="CP033219">
    <property type="protein sequence ID" value="AZV79475.1"/>
    <property type="molecule type" value="Genomic_DNA"/>
</dbReference>
<reference evidence="1 2" key="1">
    <citation type="submission" date="2018-10" db="EMBL/GenBank/DDBJ databases">
        <title>Parasedimentitalea marina sp. nov., a psychrophilic bacterium isolated from deep seawater of the New Britain Trench.</title>
        <authorList>
            <person name="Cao J."/>
        </authorList>
    </citation>
    <scope>NUCLEOTIDE SEQUENCE [LARGE SCALE GENOMIC DNA]</scope>
    <source>
        <strain evidence="1 2">W43</strain>
    </source>
</reference>
<proteinExistence type="predicted"/>
<keyword evidence="1" id="KW-0560">Oxidoreductase</keyword>
<evidence type="ECO:0000313" key="1">
    <source>
        <dbReference type="EMBL" id="AZV79475.1"/>
    </source>
</evidence>
<dbReference type="PANTHER" id="PTHR35446">
    <property type="entry name" value="SI:CH211-175M2.5"/>
    <property type="match status" value="1"/>
</dbReference>
<keyword evidence="2" id="KW-1185">Reference proteome</keyword>
<sequence length="202" mass="22744">MAWIQTIPYDDADGKLKMLYDRVKGPDNNVDNIMMMHSLRPHSMEGHMAIYKYVLHHTGNTVPKWFLETLGVWVSRLNDCDYCVEHHFSGLKRLLQDDAKADALRAAIEMRNISAAPLDEGQKLAMEYARQLTRDPGGMTQDIVLQLRAAGYTDGEVLEINQVSAYFNYANRTVLGLGCSTKGDILGLSPNKSDNPDDWSHT</sequence>
<dbReference type="AlphaFoldDB" id="A0A3T0N654"/>
<dbReference type="Gene3D" id="1.20.1290.10">
    <property type="entry name" value="AhpD-like"/>
    <property type="match status" value="1"/>
</dbReference>
<dbReference type="InterPro" id="IPR029032">
    <property type="entry name" value="AhpD-like"/>
</dbReference>
<dbReference type="InterPro" id="IPR010195">
    <property type="entry name" value="Uncharacterised_peroxidase-rel"/>
</dbReference>
<name>A0A3T0N654_9RHOB</name>
<evidence type="ECO:0000313" key="2">
    <source>
        <dbReference type="Proteomes" id="UP000283063"/>
    </source>
</evidence>
<dbReference type="NCBIfam" id="TIGR01926">
    <property type="entry name" value="peroxid_rel"/>
    <property type="match status" value="1"/>
</dbReference>
<dbReference type="Proteomes" id="UP000283063">
    <property type="component" value="Chromosome"/>
</dbReference>
<keyword evidence="1" id="KW-0575">Peroxidase</keyword>
<dbReference type="KEGG" id="sedi:EBB79_17445"/>
<dbReference type="RefSeq" id="WP_127750041.1">
    <property type="nucleotide sequence ID" value="NZ_CP033219.1"/>
</dbReference>
<dbReference type="PANTHER" id="PTHR35446:SF2">
    <property type="entry name" value="CARBOXYMUCONOLACTONE DECARBOXYLASE-LIKE DOMAIN-CONTAINING PROTEIN"/>
    <property type="match status" value="1"/>
</dbReference>
<gene>
    <name evidence="1" type="ORF">EBB79_17445</name>
</gene>
<dbReference type="OrthoDB" id="9808310at2"/>
<accession>A0A3T0N654</accession>
<dbReference type="GO" id="GO:0004601">
    <property type="term" value="F:peroxidase activity"/>
    <property type="evidence" value="ECO:0007669"/>
    <property type="project" value="UniProtKB-KW"/>
</dbReference>